<protein>
    <submittedName>
        <fullName evidence="1">DUF2971 domain-containing protein</fullName>
    </submittedName>
</protein>
<gene>
    <name evidence="1" type="ORF">ACFFQ6_08450</name>
</gene>
<sequence>MNAPSTPELPATLWHYTDAAGLLGILGHEVTAADPNIVGSGSYKPVLWASAAQFLNDRRELVHGLELVNNFVKDGLKKANMWASAPPTTQAPPGADWVTNSWHTLFNSTRAANPTGIDFLKEICRTLDLIIDRKYETYLHCCTVSFSQEPDVLSQWRAYGNGIGGFSIGFDPSKFPRSDGSPVHLSGLGLHKVQYTRNELTPALKTAVLELFTTELTRRGHSVNPGNLSTAVQNLAFYAASVKHQGFEEEHEWRFIEPGSFDAPEFRATPSGLVPYRKLDELPSDAVTGLYVGPGPKQYENLVAAKSLLQRYGYTTASANVHPSETPFR</sequence>
<accession>A0ABV5XCK2</accession>
<evidence type="ECO:0000313" key="2">
    <source>
        <dbReference type="Proteomes" id="UP001589587"/>
    </source>
</evidence>
<proteinExistence type="predicted"/>
<reference evidence="1 2" key="1">
    <citation type="submission" date="2024-09" db="EMBL/GenBank/DDBJ databases">
        <authorList>
            <person name="Sun Q."/>
            <person name="Mori K."/>
        </authorList>
    </citation>
    <scope>NUCLEOTIDE SEQUENCE [LARGE SCALE GENOMIC DNA]</scope>
    <source>
        <strain evidence="1 2">JCM 11411</strain>
    </source>
</reference>
<evidence type="ECO:0000313" key="1">
    <source>
        <dbReference type="EMBL" id="MFB9779707.1"/>
    </source>
</evidence>
<comment type="caution">
    <text evidence="1">The sequence shown here is derived from an EMBL/GenBank/DDBJ whole genome shotgun (WGS) entry which is preliminary data.</text>
</comment>
<organism evidence="1 2">
    <name type="scientific">Rhodococcus baikonurensis</name>
    <dbReference type="NCBI Taxonomy" id="172041"/>
    <lineage>
        <taxon>Bacteria</taxon>
        <taxon>Bacillati</taxon>
        <taxon>Actinomycetota</taxon>
        <taxon>Actinomycetes</taxon>
        <taxon>Mycobacteriales</taxon>
        <taxon>Nocardiaceae</taxon>
        <taxon>Rhodococcus</taxon>
        <taxon>Rhodococcus erythropolis group</taxon>
    </lineage>
</organism>
<keyword evidence="2" id="KW-1185">Reference proteome</keyword>
<dbReference type="InterPro" id="IPR021352">
    <property type="entry name" value="DUF2971"/>
</dbReference>
<dbReference type="EMBL" id="JBHMAS010000017">
    <property type="protein sequence ID" value="MFB9779707.1"/>
    <property type="molecule type" value="Genomic_DNA"/>
</dbReference>
<dbReference type="RefSeq" id="WP_064114084.1">
    <property type="nucleotide sequence ID" value="NZ_JBHMAS010000017.1"/>
</dbReference>
<dbReference type="Proteomes" id="UP001589587">
    <property type="component" value="Unassembled WGS sequence"/>
</dbReference>
<name>A0ABV5XCK2_9NOCA</name>
<dbReference type="Pfam" id="PF11185">
    <property type="entry name" value="DUF2971"/>
    <property type="match status" value="1"/>
</dbReference>